<protein>
    <submittedName>
        <fullName evidence="2">(Mediterranean fruit fly) hypothetical protein</fullName>
    </submittedName>
</protein>
<dbReference type="EMBL" id="CAJHJT010000056">
    <property type="protein sequence ID" value="CAD7014422.1"/>
    <property type="molecule type" value="Genomic_DNA"/>
</dbReference>
<evidence type="ECO:0000313" key="2">
    <source>
        <dbReference type="EMBL" id="CAD7014422.1"/>
    </source>
</evidence>
<keyword evidence="3" id="KW-1185">Reference proteome</keyword>
<dbReference type="AlphaFoldDB" id="A0A811VJZ9"/>
<evidence type="ECO:0000256" key="1">
    <source>
        <dbReference type="SAM" id="Phobius"/>
    </source>
</evidence>
<keyword evidence="1" id="KW-0812">Transmembrane</keyword>
<feature type="transmembrane region" description="Helical" evidence="1">
    <location>
        <begin position="36"/>
        <end position="60"/>
    </location>
</feature>
<gene>
    <name evidence="2" type="ORF">CCAP1982_LOCUS22418</name>
</gene>
<sequence length="230" mass="26058">MRSIRRLCTYIRICTYLPCEPPLSPRRFSFSRLPRLLALFSNAVCLKNLFTFVVFANFVLFHIDTPAAEHEILLLLWSFKVAFVCLPTEFGNKSRAALEVFKNAYEFLPCSEVWTAVTAAAAMAVTLLPSFYITFGIFVGTVKCTTDSNNQRNNNSSNNSSSNKRNWVDEELCCLRLEDKSNSHNGDDCRCQRQWMTISGSATQIRLKKRWSSSNSSNGYCIDVALTLEA</sequence>
<keyword evidence="1" id="KW-0472">Membrane</keyword>
<feature type="transmembrane region" description="Helical" evidence="1">
    <location>
        <begin position="113"/>
        <end position="139"/>
    </location>
</feature>
<comment type="caution">
    <text evidence="2">The sequence shown here is derived from an EMBL/GenBank/DDBJ whole genome shotgun (WGS) entry which is preliminary data.</text>
</comment>
<keyword evidence="1" id="KW-1133">Transmembrane helix</keyword>
<reference evidence="2" key="1">
    <citation type="submission" date="2020-11" db="EMBL/GenBank/DDBJ databases">
        <authorList>
            <person name="Whitehead M."/>
        </authorList>
    </citation>
    <scope>NUCLEOTIDE SEQUENCE</scope>
    <source>
        <strain evidence="2">EGII</strain>
    </source>
</reference>
<name>A0A811VJZ9_CERCA</name>
<accession>A0A811VJZ9</accession>
<evidence type="ECO:0000313" key="3">
    <source>
        <dbReference type="Proteomes" id="UP000606786"/>
    </source>
</evidence>
<proteinExistence type="predicted"/>
<organism evidence="2 3">
    <name type="scientific">Ceratitis capitata</name>
    <name type="common">Mediterranean fruit fly</name>
    <name type="synonym">Tephritis capitata</name>
    <dbReference type="NCBI Taxonomy" id="7213"/>
    <lineage>
        <taxon>Eukaryota</taxon>
        <taxon>Metazoa</taxon>
        <taxon>Ecdysozoa</taxon>
        <taxon>Arthropoda</taxon>
        <taxon>Hexapoda</taxon>
        <taxon>Insecta</taxon>
        <taxon>Pterygota</taxon>
        <taxon>Neoptera</taxon>
        <taxon>Endopterygota</taxon>
        <taxon>Diptera</taxon>
        <taxon>Brachycera</taxon>
        <taxon>Muscomorpha</taxon>
        <taxon>Tephritoidea</taxon>
        <taxon>Tephritidae</taxon>
        <taxon>Ceratitis</taxon>
        <taxon>Ceratitis</taxon>
    </lineage>
</organism>
<dbReference type="Proteomes" id="UP000606786">
    <property type="component" value="Unassembled WGS sequence"/>
</dbReference>